<protein>
    <submittedName>
        <fullName evidence="2">Uncharacterized protein</fullName>
    </submittedName>
</protein>
<evidence type="ECO:0000313" key="3">
    <source>
        <dbReference type="Proteomes" id="UP000077255"/>
    </source>
</evidence>
<accession>A0A160N018</accession>
<evidence type="ECO:0000313" key="2">
    <source>
        <dbReference type="EMBL" id="AND68950.1"/>
    </source>
</evidence>
<evidence type="ECO:0000256" key="1">
    <source>
        <dbReference type="SAM" id="MobiDB-lite"/>
    </source>
</evidence>
<proteinExistence type="predicted"/>
<dbReference type="Proteomes" id="UP000077255">
    <property type="component" value="Chromosome"/>
</dbReference>
<gene>
    <name evidence="2" type="ORF">ATSB10_14960</name>
</gene>
<feature type="compositionally biased region" description="Basic residues" evidence="1">
    <location>
        <begin position="1"/>
        <end position="18"/>
    </location>
</feature>
<feature type="region of interest" description="Disordered" evidence="1">
    <location>
        <begin position="1"/>
        <end position="37"/>
    </location>
</feature>
<sequence length="37" mass="4286">MERGVNRRRTQSPKARKHPDRDDDDGADQSNRRPVAP</sequence>
<dbReference type="EMBL" id="CP014841">
    <property type="protein sequence ID" value="AND68950.1"/>
    <property type="molecule type" value="Genomic_DNA"/>
</dbReference>
<name>A0A160N018_9GAMM</name>
<reference evidence="2 3" key="1">
    <citation type="submission" date="2016-02" db="EMBL/GenBank/DDBJ databases">
        <title>Complete genome sequencing and analysis of ATSB10, Dyella thiooxydans isolated from rhizosphere soil of sunflower (Helianthus annuus L.).</title>
        <authorList>
            <person name="Lee Y."/>
            <person name="Hwangbo K."/>
            <person name="Chung H."/>
            <person name="Yoo J."/>
            <person name="Kim K.Y."/>
            <person name="Sa T.M."/>
            <person name="Um Y."/>
            <person name="Madhaiyan M."/>
        </authorList>
    </citation>
    <scope>NUCLEOTIDE SEQUENCE [LARGE SCALE GENOMIC DNA]</scope>
    <source>
        <strain evidence="2 3">ATSB10</strain>
    </source>
</reference>
<dbReference type="PATRIC" id="fig|445710.3.peg.1490"/>
<keyword evidence="3" id="KW-1185">Reference proteome</keyword>
<organism evidence="2 3">
    <name type="scientific">Dyella thiooxydans</name>
    <dbReference type="NCBI Taxonomy" id="445710"/>
    <lineage>
        <taxon>Bacteria</taxon>
        <taxon>Pseudomonadati</taxon>
        <taxon>Pseudomonadota</taxon>
        <taxon>Gammaproteobacteria</taxon>
        <taxon>Lysobacterales</taxon>
        <taxon>Rhodanobacteraceae</taxon>
        <taxon>Dyella</taxon>
    </lineage>
</organism>
<dbReference type="AlphaFoldDB" id="A0A160N018"/>
<dbReference type="KEGG" id="dtx:ATSB10_14960"/>